<dbReference type="Proteomes" id="UP000321577">
    <property type="component" value="Unassembled WGS sequence"/>
</dbReference>
<keyword evidence="2" id="KW-1185">Reference proteome</keyword>
<reference evidence="1 2" key="1">
    <citation type="submission" date="2019-07" db="EMBL/GenBank/DDBJ databases">
        <title>Whole genome shotgun sequence of Brevifollis gellanilyticus NBRC 108608.</title>
        <authorList>
            <person name="Hosoyama A."/>
            <person name="Uohara A."/>
            <person name="Ohji S."/>
            <person name="Ichikawa N."/>
        </authorList>
    </citation>
    <scope>NUCLEOTIDE SEQUENCE [LARGE SCALE GENOMIC DNA]</scope>
    <source>
        <strain evidence="1 2">NBRC 108608</strain>
    </source>
</reference>
<dbReference type="InterPro" id="IPR007338">
    <property type="entry name" value="DUF416"/>
</dbReference>
<organism evidence="1 2">
    <name type="scientific">Brevifollis gellanilyticus</name>
    <dbReference type="NCBI Taxonomy" id="748831"/>
    <lineage>
        <taxon>Bacteria</taxon>
        <taxon>Pseudomonadati</taxon>
        <taxon>Verrucomicrobiota</taxon>
        <taxon>Verrucomicrobiia</taxon>
        <taxon>Verrucomicrobiales</taxon>
        <taxon>Verrucomicrobiaceae</taxon>
    </lineage>
</organism>
<sequence length="195" mass="21548">MNVILSHSAFIQISLTGLDSIRAFGWAAAICQRALPCVIRLSEDQLDSSTAACPALWDKVWKSLKGLDEFPDDAPALLERMIPDEAFAAEQNDHFQAIVMLHALAAAIHKHDTSEVAHVSDAALALLDNALHRDLSLTPGKESDLLIGRHPWVTQEIDRQVRDLSIAQQAPEAREAVLQMWRQTVNETLLPCTTQ</sequence>
<accession>A0A512MHX1</accession>
<proteinExistence type="predicted"/>
<dbReference type="Gene3D" id="1.20.1590.10">
    <property type="entry name" value="YP_001051499.1 domain like"/>
    <property type="match status" value="1"/>
</dbReference>
<dbReference type="RefSeq" id="WP_170267127.1">
    <property type="nucleotide sequence ID" value="NZ_BKAG01000087.1"/>
</dbReference>
<evidence type="ECO:0000313" key="2">
    <source>
        <dbReference type="Proteomes" id="UP000321577"/>
    </source>
</evidence>
<dbReference type="InterPro" id="IPR023381">
    <property type="entry name" value="YP001051499.1-like_dom_sf"/>
</dbReference>
<dbReference type="AlphaFoldDB" id="A0A512MHX1"/>
<dbReference type="EMBL" id="BKAG01000087">
    <property type="protein sequence ID" value="GEP46333.1"/>
    <property type="molecule type" value="Genomic_DNA"/>
</dbReference>
<name>A0A512MHX1_9BACT</name>
<dbReference type="Pfam" id="PF04222">
    <property type="entry name" value="DUF416"/>
    <property type="match status" value="1"/>
</dbReference>
<comment type="caution">
    <text evidence="1">The sequence shown here is derived from an EMBL/GenBank/DDBJ whole genome shotgun (WGS) entry which is preliminary data.</text>
</comment>
<gene>
    <name evidence="1" type="ORF">BGE01nite_56240</name>
</gene>
<protein>
    <submittedName>
        <fullName evidence="1">Uncharacterized protein</fullName>
    </submittedName>
</protein>
<evidence type="ECO:0000313" key="1">
    <source>
        <dbReference type="EMBL" id="GEP46333.1"/>
    </source>
</evidence>